<dbReference type="Gene3D" id="3.30.420.10">
    <property type="entry name" value="Ribonuclease H-like superfamily/Ribonuclease H"/>
    <property type="match status" value="1"/>
</dbReference>
<evidence type="ECO:0000256" key="2">
    <source>
        <dbReference type="ARBA" id="ARBA00022679"/>
    </source>
</evidence>
<proteinExistence type="inferred from homology"/>
<dbReference type="OrthoDB" id="323192at2157"/>
<sequence>MIVDVYVLDLSYDVDESSPEIYIWGIDRDGRRVAIIENNFRPYFYVLPSDENYSDLAEQIKALSKQESPITSVEIKEMKYFGNPVKVLRVETVIPAYVKIYREQIAKLKKVKEVLEADIRFYMRYSIDTGISPFRWIRAEVEPLDAGNLRVKQLYELKKIENIYQDNPPKLKFVAFDIEVLNKYGSPNPRRDQIIVIGVWTDDGPKQFVNTEGDDLKIIREFSKFMVEYDPDVILGYNSNGFDWPYLLERASARNYKLDVGRKANSVPNQGTYGHYSVIGRLNVDLYGFAQSVEEVKVKSLDNIADYLGVLPKNKRVNLEWYQIAEFWSNPEKRDLVLKYNLDDVKTTYLLKDVFFPFGEQLTEISGLPLDQLSMASVGYRVEWLLMRESKKYNELIPNRVNKEYESYKGGLVIEPKPGIHENVAVLDFSSMYPSIMIKYNIGPDTLVKGDCSDCWVAPEVGFKFRKDVDGFYKTILKTLLEERAKVKEQLKMAKDEYERRRLEERQKALKVMANAMYGYMGWLNARWYSKEGAEAVTSWGRQTITEAANIASRLGFDVIYGDTDSIFVRGDRSLLNTLVERITKELGLEIKIDKKYKKVFFTENKKRYAGLTEDGKIDIVGFEAIRGDWCELAKDTQRLVIEKILLFNLDEAIRAVKEVIMKVKRREFRIEDFVIWKSLDKSLEEYEVDAPHVSAAKKALSAGFTIFKGGKIGYVIVKGQGKISDRAEPYFNIKDKNRLDIDYYVDRQIIPAVMRILEPFGVKENSLRTGGIDIMSYFRDQ</sequence>
<organism evidence="11 12">
    <name type="scientific">Metallosphaera tengchongensis</name>
    <dbReference type="NCBI Taxonomy" id="1532350"/>
    <lineage>
        <taxon>Archaea</taxon>
        <taxon>Thermoproteota</taxon>
        <taxon>Thermoprotei</taxon>
        <taxon>Sulfolobales</taxon>
        <taxon>Sulfolobaceae</taxon>
        <taxon>Metallosphaera</taxon>
    </lineage>
</organism>
<gene>
    <name evidence="11" type="ORF">GWK48_04450</name>
</gene>
<keyword evidence="3 7" id="KW-0548">Nucleotidyltransferase</keyword>
<accession>A0A6N0NXB5</accession>
<keyword evidence="12" id="KW-1185">Reference proteome</keyword>
<dbReference type="Gene3D" id="1.10.287.690">
    <property type="entry name" value="Helix hairpin bin"/>
    <property type="match status" value="1"/>
</dbReference>
<comment type="similarity">
    <text evidence="1 7">Belongs to the DNA polymerase type-B family.</text>
</comment>
<keyword evidence="4 7" id="KW-0239">DNA-directed DNA polymerase</keyword>
<dbReference type="GO" id="GO:0000166">
    <property type="term" value="F:nucleotide binding"/>
    <property type="evidence" value="ECO:0007669"/>
    <property type="project" value="InterPro"/>
</dbReference>
<dbReference type="GO" id="GO:0006261">
    <property type="term" value="P:DNA-templated DNA replication"/>
    <property type="evidence" value="ECO:0007669"/>
    <property type="project" value="TreeGrafter"/>
</dbReference>
<evidence type="ECO:0000256" key="5">
    <source>
        <dbReference type="ARBA" id="ARBA00023125"/>
    </source>
</evidence>
<feature type="domain" description="DNA-directed DNA polymerase family B multifunctional" evidence="9">
    <location>
        <begin position="380"/>
        <end position="760"/>
    </location>
</feature>
<dbReference type="SUPFAM" id="SSF53098">
    <property type="entry name" value="Ribonuclease H-like"/>
    <property type="match status" value="1"/>
</dbReference>
<dbReference type="InterPro" id="IPR017964">
    <property type="entry name" value="DNA-dir_DNA_pol_B_CS"/>
</dbReference>
<name>A0A6N0NXB5_9CREN</name>
<feature type="domain" description="DNA-directed DNA polymerase family B exonuclease" evidence="10">
    <location>
        <begin position="114"/>
        <end position="303"/>
    </location>
</feature>
<dbReference type="AlphaFoldDB" id="A0A6N0NXB5"/>
<dbReference type="PROSITE" id="PS00116">
    <property type="entry name" value="DNA_POLYMERASE_B"/>
    <property type="match status" value="1"/>
</dbReference>
<dbReference type="InterPro" id="IPR012337">
    <property type="entry name" value="RNaseH-like_sf"/>
</dbReference>
<evidence type="ECO:0000256" key="3">
    <source>
        <dbReference type="ARBA" id="ARBA00022695"/>
    </source>
</evidence>
<evidence type="ECO:0000256" key="8">
    <source>
        <dbReference type="SAM" id="Coils"/>
    </source>
</evidence>
<dbReference type="PRINTS" id="PR00106">
    <property type="entry name" value="DNAPOLB"/>
</dbReference>
<reference evidence="11 12" key="1">
    <citation type="submission" date="2020-02" db="EMBL/GenBank/DDBJ databases">
        <title>Comparative genome analysis reveals the metabolism and evolution of the thermophilic archaeal genus Metallosphaera.</title>
        <authorList>
            <person name="Jiang C."/>
        </authorList>
    </citation>
    <scope>NUCLEOTIDE SEQUENCE [LARGE SCALE GENOMIC DNA]</scope>
    <source>
        <strain evidence="11 12">Ric-A</strain>
    </source>
</reference>
<dbReference type="GeneID" id="55641173"/>
<dbReference type="PANTHER" id="PTHR10322:SF23">
    <property type="entry name" value="DNA POLYMERASE DELTA CATALYTIC SUBUNIT"/>
    <property type="match status" value="1"/>
</dbReference>
<dbReference type="EC" id="2.7.7.7" evidence="7"/>
<dbReference type="InterPro" id="IPR042087">
    <property type="entry name" value="DNA_pol_B_thumb"/>
</dbReference>
<evidence type="ECO:0000256" key="4">
    <source>
        <dbReference type="ARBA" id="ARBA00022932"/>
    </source>
</evidence>
<evidence type="ECO:0000256" key="1">
    <source>
        <dbReference type="ARBA" id="ARBA00005755"/>
    </source>
</evidence>
<evidence type="ECO:0000256" key="7">
    <source>
        <dbReference type="RuleBase" id="RU000442"/>
    </source>
</evidence>
<keyword evidence="7" id="KW-0235">DNA replication</keyword>
<keyword evidence="2 7" id="KW-0808">Transferase</keyword>
<dbReference type="KEGG" id="mten:GWK48_04450"/>
<feature type="coiled-coil region" evidence="8">
    <location>
        <begin position="477"/>
        <end position="508"/>
    </location>
</feature>
<dbReference type="SMART" id="SM00486">
    <property type="entry name" value="POLBc"/>
    <property type="match status" value="1"/>
</dbReference>
<dbReference type="CDD" id="cd05781">
    <property type="entry name" value="DNA_polB_B3_exo"/>
    <property type="match status" value="1"/>
</dbReference>
<dbReference type="NCBIfam" id="TIGR00592">
    <property type="entry name" value="pol2"/>
    <property type="match status" value="1"/>
</dbReference>
<dbReference type="Gene3D" id="3.30.342.10">
    <property type="entry name" value="DNA Polymerase, chain B, domain 1"/>
    <property type="match status" value="1"/>
</dbReference>
<comment type="catalytic activity">
    <reaction evidence="6 7">
        <text>DNA(n) + a 2'-deoxyribonucleoside 5'-triphosphate = DNA(n+1) + diphosphate</text>
        <dbReference type="Rhea" id="RHEA:22508"/>
        <dbReference type="Rhea" id="RHEA-COMP:17339"/>
        <dbReference type="Rhea" id="RHEA-COMP:17340"/>
        <dbReference type="ChEBI" id="CHEBI:33019"/>
        <dbReference type="ChEBI" id="CHEBI:61560"/>
        <dbReference type="ChEBI" id="CHEBI:173112"/>
        <dbReference type="EC" id="2.7.7.7"/>
    </reaction>
</comment>
<dbReference type="InterPro" id="IPR043502">
    <property type="entry name" value="DNA/RNA_pol_sf"/>
</dbReference>
<dbReference type="SUPFAM" id="SSF56672">
    <property type="entry name" value="DNA/RNA polymerases"/>
    <property type="match status" value="1"/>
</dbReference>
<dbReference type="EMBL" id="CP049074">
    <property type="protein sequence ID" value="QKQ99739.1"/>
    <property type="molecule type" value="Genomic_DNA"/>
</dbReference>
<dbReference type="InterPro" id="IPR006133">
    <property type="entry name" value="DNA-dir_DNA_pol_B_exonuc"/>
</dbReference>
<dbReference type="PANTHER" id="PTHR10322">
    <property type="entry name" value="DNA POLYMERASE CATALYTIC SUBUNIT"/>
    <property type="match status" value="1"/>
</dbReference>
<dbReference type="InterPro" id="IPR023211">
    <property type="entry name" value="DNA_pol_palm_dom_sf"/>
</dbReference>
<evidence type="ECO:0000259" key="9">
    <source>
        <dbReference type="Pfam" id="PF00136"/>
    </source>
</evidence>
<keyword evidence="8" id="KW-0175">Coiled coil</keyword>
<dbReference type="Pfam" id="PF03104">
    <property type="entry name" value="DNA_pol_B_exo1"/>
    <property type="match status" value="1"/>
</dbReference>
<dbReference type="GO" id="GO:0003887">
    <property type="term" value="F:DNA-directed DNA polymerase activity"/>
    <property type="evidence" value="ECO:0007669"/>
    <property type="project" value="UniProtKB-KW"/>
</dbReference>
<evidence type="ECO:0000313" key="12">
    <source>
        <dbReference type="Proteomes" id="UP000509301"/>
    </source>
</evidence>
<keyword evidence="5 7" id="KW-0238">DNA-binding</keyword>
<dbReference type="Gene3D" id="3.90.1600.10">
    <property type="entry name" value="Palm domain of DNA polymerase"/>
    <property type="match status" value="1"/>
</dbReference>
<dbReference type="Gene3D" id="1.10.132.60">
    <property type="entry name" value="DNA polymerase family B, C-terminal domain"/>
    <property type="match status" value="1"/>
</dbReference>
<evidence type="ECO:0000259" key="10">
    <source>
        <dbReference type="Pfam" id="PF03104"/>
    </source>
</evidence>
<dbReference type="InterPro" id="IPR050240">
    <property type="entry name" value="DNA_pol_type-B"/>
</dbReference>
<dbReference type="InterPro" id="IPR006134">
    <property type="entry name" value="DNA-dir_DNA_pol_B_multi_dom"/>
</dbReference>
<dbReference type="InterPro" id="IPR036397">
    <property type="entry name" value="RNaseH_sf"/>
</dbReference>
<dbReference type="RefSeq" id="WP_174629994.1">
    <property type="nucleotide sequence ID" value="NZ_CP049074.1"/>
</dbReference>
<dbReference type="InterPro" id="IPR006172">
    <property type="entry name" value="DNA-dir_DNA_pol_B"/>
</dbReference>
<dbReference type="GO" id="GO:0003677">
    <property type="term" value="F:DNA binding"/>
    <property type="evidence" value="ECO:0007669"/>
    <property type="project" value="UniProtKB-KW"/>
</dbReference>
<dbReference type="Proteomes" id="UP000509301">
    <property type="component" value="Chromosome"/>
</dbReference>
<dbReference type="Pfam" id="PF00136">
    <property type="entry name" value="DNA_pol_B"/>
    <property type="match status" value="1"/>
</dbReference>
<evidence type="ECO:0000256" key="6">
    <source>
        <dbReference type="ARBA" id="ARBA00049244"/>
    </source>
</evidence>
<evidence type="ECO:0000313" key="11">
    <source>
        <dbReference type="EMBL" id="QKQ99739.1"/>
    </source>
</evidence>
<protein>
    <recommendedName>
        <fullName evidence="7">DNA polymerase</fullName>
        <ecNumber evidence="7">2.7.7.7</ecNumber>
    </recommendedName>
</protein>